<feature type="transmembrane region" description="Helical" evidence="1">
    <location>
        <begin position="68"/>
        <end position="86"/>
    </location>
</feature>
<feature type="transmembrane region" description="Helical" evidence="1">
    <location>
        <begin position="212"/>
        <end position="233"/>
    </location>
</feature>
<accession>A0A0R1LUV5</accession>
<feature type="transmembrane region" description="Helical" evidence="1">
    <location>
        <begin position="107"/>
        <end position="132"/>
    </location>
</feature>
<comment type="caution">
    <text evidence="2">The sequence shown here is derived from an EMBL/GenBank/DDBJ whole genome shotgun (WGS) entry which is preliminary data.</text>
</comment>
<evidence type="ECO:0000313" key="2">
    <source>
        <dbReference type="EMBL" id="KRK96705.1"/>
    </source>
</evidence>
<sequence length="308" mass="35218">MVTKNLSRLLWRRYRQRFWALLGISVLAGIAVALLDAETWVRHSPVLFADQINHWVVYQTSKFGSVSVYSYWLVFVAWLSGMLLMMQDLKENFNQFLFASGYKRQRIYWTKLGMALAGLLVIDVVTAVVQYLTYWIKLPQGTSFNLALPGFLTTWVSGLILALVMFAIGWFAALIVGQSGPLVITVCGFTLSLVGMVTFFEGVTLHMTTITVEWLAVGSWLLAAVILLVWGSFLFNRLSLEHNGEYLMFPRLRVPLYLVFVGYMTFIFSVNANDLQPALITFIISAIFGYGWLWRPQLIEKWHQRRGD</sequence>
<keyword evidence="3" id="KW-1185">Reference proteome</keyword>
<dbReference type="Proteomes" id="UP000051955">
    <property type="component" value="Unassembled WGS sequence"/>
</dbReference>
<proteinExistence type="predicted"/>
<keyword evidence="1" id="KW-0812">Transmembrane</keyword>
<feature type="transmembrane region" description="Helical" evidence="1">
    <location>
        <begin position="254"/>
        <end position="272"/>
    </location>
</feature>
<evidence type="ECO:0000313" key="3">
    <source>
        <dbReference type="Proteomes" id="UP000051955"/>
    </source>
</evidence>
<feature type="transmembrane region" description="Helical" evidence="1">
    <location>
        <begin position="182"/>
        <end position="200"/>
    </location>
</feature>
<dbReference type="PATRIC" id="fig|1423715.3.peg.1830"/>
<keyword evidence="1" id="KW-0472">Membrane</keyword>
<keyword evidence="1" id="KW-1133">Transmembrane helix</keyword>
<dbReference type="EMBL" id="AZDV01000002">
    <property type="protein sequence ID" value="KRK96705.1"/>
    <property type="molecule type" value="Genomic_DNA"/>
</dbReference>
<dbReference type="AlphaFoldDB" id="A0A0R1LUV5"/>
<evidence type="ECO:0008006" key="4">
    <source>
        <dbReference type="Google" id="ProtNLM"/>
    </source>
</evidence>
<protein>
    <recommendedName>
        <fullName evidence="4">ABC transporter permease</fullName>
    </recommendedName>
</protein>
<organism evidence="2 3">
    <name type="scientific">Levilactobacillus acidifarinae DSM 19394 = JCM 15949</name>
    <dbReference type="NCBI Taxonomy" id="1423715"/>
    <lineage>
        <taxon>Bacteria</taxon>
        <taxon>Bacillati</taxon>
        <taxon>Bacillota</taxon>
        <taxon>Bacilli</taxon>
        <taxon>Lactobacillales</taxon>
        <taxon>Lactobacillaceae</taxon>
        <taxon>Levilactobacillus</taxon>
    </lineage>
</organism>
<dbReference type="STRING" id="1423715.FD25_GL001784"/>
<feature type="transmembrane region" description="Helical" evidence="1">
    <location>
        <begin position="18"/>
        <end position="35"/>
    </location>
</feature>
<reference evidence="2 3" key="1">
    <citation type="journal article" date="2015" name="Genome Announc.">
        <title>Expanding the biotechnology potential of lactobacilli through comparative genomics of 213 strains and associated genera.</title>
        <authorList>
            <person name="Sun Z."/>
            <person name="Harris H.M."/>
            <person name="McCann A."/>
            <person name="Guo C."/>
            <person name="Argimon S."/>
            <person name="Zhang W."/>
            <person name="Yang X."/>
            <person name="Jeffery I.B."/>
            <person name="Cooney J.C."/>
            <person name="Kagawa T.F."/>
            <person name="Liu W."/>
            <person name="Song Y."/>
            <person name="Salvetti E."/>
            <person name="Wrobel A."/>
            <person name="Rasinkangas P."/>
            <person name="Parkhill J."/>
            <person name="Rea M.C."/>
            <person name="O'Sullivan O."/>
            <person name="Ritari J."/>
            <person name="Douillard F.P."/>
            <person name="Paul Ross R."/>
            <person name="Yang R."/>
            <person name="Briner A.E."/>
            <person name="Felis G.E."/>
            <person name="de Vos W.M."/>
            <person name="Barrangou R."/>
            <person name="Klaenhammer T.R."/>
            <person name="Caufield P.W."/>
            <person name="Cui Y."/>
            <person name="Zhang H."/>
            <person name="O'Toole P.W."/>
        </authorList>
    </citation>
    <scope>NUCLEOTIDE SEQUENCE [LARGE SCALE GENOMIC DNA]</scope>
    <source>
        <strain evidence="2 3">DSM 19394</strain>
    </source>
</reference>
<name>A0A0R1LUV5_9LACO</name>
<gene>
    <name evidence="2" type="ORF">FD25_GL001784</name>
</gene>
<feature type="transmembrane region" description="Helical" evidence="1">
    <location>
        <begin position="152"/>
        <end position="175"/>
    </location>
</feature>
<evidence type="ECO:0000256" key="1">
    <source>
        <dbReference type="SAM" id="Phobius"/>
    </source>
</evidence>
<feature type="transmembrane region" description="Helical" evidence="1">
    <location>
        <begin position="278"/>
        <end position="295"/>
    </location>
</feature>